<sequence>MDSILDSNDQREIGYDEEKLHADILTQHNMECRYYEYFSQPSNPLPQPKIYFVQEMSNSHQGIIFMEDLSKNTKTINIFTPLTNGQVHIELIEFNPFMGGQGEPPPLTPS</sequence>
<dbReference type="WBParaSite" id="ACRNAN_scaffold1533.g7725.t1">
    <property type="protein sequence ID" value="ACRNAN_scaffold1533.g7725.t1"/>
    <property type="gene ID" value="ACRNAN_scaffold1533.g7725"/>
</dbReference>
<name>A0A914CWZ5_9BILA</name>
<reference evidence="2" key="1">
    <citation type="submission" date="2022-11" db="UniProtKB">
        <authorList>
            <consortium name="WormBaseParasite"/>
        </authorList>
    </citation>
    <scope>IDENTIFICATION</scope>
</reference>
<proteinExistence type="predicted"/>
<dbReference type="AlphaFoldDB" id="A0A914CWZ5"/>
<organism evidence="1 2">
    <name type="scientific">Acrobeloides nanus</name>
    <dbReference type="NCBI Taxonomy" id="290746"/>
    <lineage>
        <taxon>Eukaryota</taxon>
        <taxon>Metazoa</taxon>
        <taxon>Ecdysozoa</taxon>
        <taxon>Nematoda</taxon>
        <taxon>Chromadorea</taxon>
        <taxon>Rhabditida</taxon>
        <taxon>Tylenchina</taxon>
        <taxon>Cephalobomorpha</taxon>
        <taxon>Cephaloboidea</taxon>
        <taxon>Cephalobidae</taxon>
        <taxon>Acrobeloides</taxon>
    </lineage>
</organism>
<dbReference type="Proteomes" id="UP000887540">
    <property type="component" value="Unplaced"/>
</dbReference>
<evidence type="ECO:0000313" key="1">
    <source>
        <dbReference type="Proteomes" id="UP000887540"/>
    </source>
</evidence>
<evidence type="ECO:0000313" key="2">
    <source>
        <dbReference type="WBParaSite" id="ACRNAN_scaffold1533.g7725.t1"/>
    </source>
</evidence>
<accession>A0A914CWZ5</accession>
<keyword evidence="1" id="KW-1185">Reference proteome</keyword>
<protein>
    <submittedName>
        <fullName evidence="2">Uncharacterized protein</fullName>
    </submittedName>
</protein>